<evidence type="ECO:0000256" key="1">
    <source>
        <dbReference type="SAM" id="MobiDB-lite"/>
    </source>
</evidence>
<organism evidence="2 3">
    <name type="scientific">Portunus trituberculatus</name>
    <name type="common">Swimming crab</name>
    <name type="synonym">Neptunus trituberculatus</name>
    <dbReference type="NCBI Taxonomy" id="210409"/>
    <lineage>
        <taxon>Eukaryota</taxon>
        <taxon>Metazoa</taxon>
        <taxon>Ecdysozoa</taxon>
        <taxon>Arthropoda</taxon>
        <taxon>Crustacea</taxon>
        <taxon>Multicrustacea</taxon>
        <taxon>Malacostraca</taxon>
        <taxon>Eumalacostraca</taxon>
        <taxon>Eucarida</taxon>
        <taxon>Decapoda</taxon>
        <taxon>Pleocyemata</taxon>
        <taxon>Brachyura</taxon>
        <taxon>Eubrachyura</taxon>
        <taxon>Portunoidea</taxon>
        <taxon>Portunidae</taxon>
        <taxon>Portuninae</taxon>
        <taxon>Portunus</taxon>
    </lineage>
</organism>
<evidence type="ECO:0000313" key="2">
    <source>
        <dbReference type="EMBL" id="MPC85452.1"/>
    </source>
</evidence>
<protein>
    <submittedName>
        <fullName evidence="2">Uncharacterized protein</fullName>
    </submittedName>
</protein>
<keyword evidence="3" id="KW-1185">Reference proteome</keyword>
<evidence type="ECO:0000313" key="3">
    <source>
        <dbReference type="Proteomes" id="UP000324222"/>
    </source>
</evidence>
<feature type="region of interest" description="Disordered" evidence="1">
    <location>
        <begin position="1"/>
        <end position="62"/>
    </location>
</feature>
<dbReference type="Proteomes" id="UP000324222">
    <property type="component" value="Unassembled WGS sequence"/>
</dbReference>
<sequence length="90" mass="9336">MSSHVASFPPSPAESDVLGEGTCHPTDGVITGGQRSEADSSGVSGTPPLAPAHSAFSSGSSKRCEECAGWDVMMVDLARVYQAKLERRPC</sequence>
<proteinExistence type="predicted"/>
<gene>
    <name evidence="2" type="ORF">E2C01_080230</name>
</gene>
<dbReference type="AlphaFoldDB" id="A0A5B7INR0"/>
<dbReference type="EMBL" id="VSRR010068508">
    <property type="protein sequence ID" value="MPC85452.1"/>
    <property type="molecule type" value="Genomic_DNA"/>
</dbReference>
<reference evidence="2 3" key="1">
    <citation type="submission" date="2019-05" db="EMBL/GenBank/DDBJ databases">
        <title>Another draft genome of Portunus trituberculatus and its Hox gene families provides insights of decapod evolution.</title>
        <authorList>
            <person name="Jeong J.-H."/>
            <person name="Song I."/>
            <person name="Kim S."/>
            <person name="Choi T."/>
            <person name="Kim D."/>
            <person name="Ryu S."/>
            <person name="Kim W."/>
        </authorList>
    </citation>
    <scope>NUCLEOTIDE SEQUENCE [LARGE SCALE GENOMIC DNA]</scope>
    <source>
        <tissue evidence="2">Muscle</tissue>
    </source>
</reference>
<accession>A0A5B7INR0</accession>
<name>A0A5B7INR0_PORTR</name>
<comment type="caution">
    <text evidence="2">The sequence shown here is derived from an EMBL/GenBank/DDBJ whole genome shotgun (WGS) entry which is preliminary data.</text>
</comment>